<dbReference type="Gramene" id="mRNA:HanXRQr2_Chr15g0679121">
    <property type="protein sequence ID" value="CDS:HanXRQr2_Chr15g0679121.1"/>
    <property type="gene ID" value="HanXRQr2_Chr15g0679121"/>
</dbReference>
<keyword evidence="7" id="KW-1185">Reference proteome</keyword>
<keyword evidence="3" id="KW-0732">Signal</keyword>
<evidence type="ECO:0000256" key="3">
    <source>
        <dbReference type="SAM" id="SignalP"/>
    </source>
</evidence>
<sequence length="110" mass="11910">MAQPLSLLVTITFFGVILVSGVSGTYGGGAGSIEKTYYLKELGEYAVACHNLVSKHQLTFQKVIQCDDLPGLTHKLTIQAADGGVSHTYEAVVCYKPLIQYKKLISFKLA</sequence>
<evidence type="ECO:0000313" key="6">
    <source>
        <dbReference type="EMBL" id="OTF94275.1"/>
    </source>
</evidence>
<evidence type="ECO:0000259" key="4">
    <source>
        <dbReference type="Pfam" id="PF16845"/>
    </source>
</evidence>
<keyword evidence="2" id="KW-0789">Thiol protease inhibitor</keyword>
<gene>
    <name evidence="6" type="ORF">HannXRQ_Chr15g0470301</name>
    <name evidence="5" type="ORF">HanXRQr2_Chr15g0679121</name>
</gene>
<evidence type="ECO:0000313" key="7">
    <source>
        <dbReference type="Proteomes" id="UP000215914"/>
    </source>
</evidence>
<dbReference type="InParanoid" id="A0A251S7N5"/>
<dbReference type="InterPro" id="IPR000010">
    <property type="entry name" value="Cystatin_dom"/>
</dbReference>
<dbReference type="EMBL" id="CM007904">
    <property type="protein sequence ID" value="OTF94275.1"/>
    <property type="molecule type" value="Genomic_DNA"/>
</dbReference>
<reference evidence="6" key="2">
    <citation type="submission" date="2017-02" db="EMBL/GenBank/DDBJ databases">
        <title>Sunflower complete genome.</title>
        <authorList>
            <person name="Langlade N."/>
            <person name="Munos S."/>
        </authorList>
    </citation>
    <scope>NUCLEOTIDE SEQUENCE [LARGE SCALE GENOMIC DNA]</scope>
    <source>
        <tissue evidence="6">Leaves</tissue>
    </source>
</reference>
<organism evidence="6 7">
    <name type="scientific">Helianthus annuus</name>
    <name type="common">Common sunflower</name>
    <dbReference type="NCBI Taxonomy" id="4232"/>
    <lineage>
        <taxon>Eukaryota</taxon>
        <taxon>Viridiplantae</taxon>
        <taxon>Streptophyta</taxon>
        <taxon>Embryophyta</taxon>
        <taxon>Tracheophyta</taxon>
        <taxon>Spermatophyta</taxon>
        <taxon>Magnoliopsida</taxon>
        <taxon>eudicotyledons</taxon>
        <taxon>Gunneridae</taxon>
        <taxon>Pentapetalae</taxon>
        <taxon>asterids</taxon>
        <taxon>campanulids</taxon>
        <taxon>Asterales</taxon>
        <taxon>Asteraceae</taxon>
        <taxon>Asteroideae</taxon>
        <taxon>Heliantheae alliance</taxon>
        <taxon>Heliantheae</taxon>
        <taxon>Helianthus</taxon>
    </lineage>
</organism>
<accession>A0A251S7N5</accession>
<name>A0A251S7N5_HELAN</name>
<protein>
    <submittedName>
        <fullName evidence="5">Cystatin domain-containing protein</fullName>
    </submittedName>
</protein>
<dbReference type="Gene3D" id="3.10.450.10">
    <property type="match status" value="1"/>
</dbReference>
<dbReference type="AlphaFoldDB" id="A0A251S7N5"/>
<dbReference type="EMBL" id="MNCJ02000330">
    <property type="protein sequence ID" value="KAF5763341.1"/>
    <property type="molecule type" value="Genomic_DNA"/>
</dbReference>
<dbReference type="PANTHER" id="PTHR47364">
    <property type="entry name" value="CYSTEINE PROTEINASE INHIBITOR 5"/>
    <property type="match status" value="1"/>
</dbReference>
<dbReference type="GO" id="GO:0004869">
    <property type="term" value="F:cysteine-type endopeptidase inhibitor activity"/>
    <property type="evidence" value="ECO:0007669"/>
    <property type="project" value="UniProtKB-KW"/>
</dbReference>
<reference evidence="5 7" key="1">
    <citation type="journal article" date="2017" name="Nature">
        <title>The sunflower genome provides insights into oil metabolism, flowering and Asterid evolution.</title>
        <authorList>
            <person name="Badouin H."/>
            <person name="Gouzy J."/>
            <person name="Grassa C.J."/>
            <person name="Murat F."/>
            <person name="Staton S.E."/>
            <person name="Cottret L."/>
            <person name="Lelandais-Briere C."/>
            <person name="Owens G.L."/>
            <person name="Carrere S."/>
            <person name="Mayjonade B."/>
            <person name="Legrand L."/>
            <person name="Gill N."/>
            <person name="Kane N.C."/>
            <person name="Bowers J.E."/>
            <person name="Hubner S."/>
            <person name="Bellec A."/>
            <person name="Berard A."/>
            <person name="Berges H."/>
            <person name="Blanchet N."/>
            <person name="Boniface M.C."/>
            <person name="Brunel D."/>
            <person name="Catrice O."/>
            <person name="Chaidir N."/>
            <person name="Claudel C."/>
            <person name="Donnadieu C."/>
            <person name="Faraut T."/>
            <person name="Fievet G."/>
            <person name="Helmstetter N."/>
            <person name="King M."/>
            <person name="Knapp S.J."/>
            <person name="Lai Z."/>
            <person name="Le Paslier M.C."/>
            <person name="Lippi Y."/>
            <person name="Lorenzon L."/>
            <person name="Mandel J.R."/>
            <person name="Marage G."/>
            <person name="Marchand G."/>
            <person name="Marquand E."/>
            <person name="Bret-Mestries E."/>
            <person name="Morien E."/>
            <person name="Nambeesan S."/>
            <person name="Nguyen T."/>
            <person name="Pegot-Espagnet P."/>
            <person name="Pouilly N."/>
            <person name="Raftis F."/>
            <person name="Sallet E."/>
            <person name="Schiex T."/>
            <person name="Thomas J."/>
            <person name="Vandecasteele C."/>
            <person name="Vares D."/>
            <person name="Vear F."/>
            <person name="Vautrin S."/>
            <person name="Crespi M."/>
            <person name="Mangin B."/>
            <person name="Burke J.M."/>
            <person name="Salse J."/>
            <person name="Munos S."/>
            <person name="Vincourt P."/>
            <person name="Rieseberg L.H."/>
            <person name="Langlade N.B."/>
        </authorList>
    </citation>
    <scope>NUCLEOTIDE SEQUENCE [LARGE SCALE GENOMIC DNA]</scope>
    <source>
        <strain evidence="7">cv. SF193</strain>
        <tissue evidence="5">Leaves</tissue>
    </source>
</reference>
<dbReference type="Pfam" id="PF16845">
    <property type="entry name" value="SQAPI"/>
    <property type="match status" value="1"/>
</dbReference>
<evidence type="ECO:0000256" key="2">
    <source>
        <dbReference type="ARBA" id="ARBA00022704"/>
    </source>
</evidence>
<keyword evidence="1" id="KW-0646">Protease inhibitor</keyword>
<dbReference type="PANTHER" id="PTHR47364:SF2">
    <property type="entry name" value="CYSTEINE PROTEINASE INHIBITOR 5"/>
    <property type="match status" value="1"/>
</dbReference>
<evidence type="ECO:0000313" key="5">
    <source>
        <dbReference type="EMBL" id="KAF5763341.1"/>
    </source>
</evidence>
<dbReference type="InterPro" id="IPR046350">
    <property type="entry name" value="Cystatin_sf"/>
</dbReference>
<dbReference type="SUPFAM" id="SSF54403">
    <property type="entry name" value="Cystatin/monellin"/>
    <property type="match status" value="1"/>
</dbReference>
<proteinExistence type="predicted"/>
<reference evidence="5" key="3">
    <citation type="submission" date="2020-06" db="EMBL/GenBank/DDBJ databases">
        <title>Helianthus annuus Genome sequencing and assembly Release 2.</title>
        <authorList>
            <person name="Gouzy J."/>
            <person name="Langlade N."/>
            <person name="Munos S."/>
        </authorList>
    </citation>
    <scope>NUCLEOTIDE SEQUENCE</scope>
    <source>
        <tissue evidence="5">Leaves</tissue>
    </source>
</reference>
<feature type="signal peptide" evidence="3">
    <location>
        <begin position="1"/>
        <end position="21"/>
    </location>
</feature>
<evidence type="ECO:0000256" key="1">
    <source>
        <dbReference type="ARBA" id="ARBA00022690"/>
    </source>
</evidence>
<dbReference type="Proteomes" id="UP000215914">
    <property type="component" value="Chromosome 15"/>
</dbReference>
<feature type="chain" id="PRO_5041081823" evidence="3">
    <location>
        <begin position="22"/>
        <end position="110"/>
    </location>
</feature>
<feature type="domain" description="Cystatin" evidence="4">
    <location>
        <begin position="39"/>
        <end position="108"/>
    </location>
</feature>